<proteinExistence type="predicted"/>
<organism evidence="1">
    <name type="scientific">Rhizophora mucronata</name>
    <name type="common">Asiatic mangrove</name>
    <dbReference type="NCBI Taxonomy" id="61149"/>
    <lineage>
        <taxon>Eukaryota</taxon>
        <taxon>Viridiplantae</taxon>
        <taxon>Streptophyta</taxon>
        <taxon>Embryophyta</taxon>
        <taxon>Tracheophyta</taxon>
        <taxon>Spermatophyta</taxon>
        <taxon>Magnoliopsida</taxon>
        <taxon>eudicotyledons</taxon>
        <taxon>Gunneridae</taxon>
        <taxon>Pentapetalae</taxon>
        <taxon>rosids</taxon>
        <taxon>fabids</taxon>
        <taxon>Malpighiales</taxon>
        <taxon>Rhizophoraceae</taxon>
        <taxon>Rhizophora</taxon>
    </lineage>
</organism>
<evidence type="ECO:0000313" key="1">
    <source>
        <dbReference type="EMBL" id="MBX65843.1"/>
    </source>
</evidence>
<protein>
    <submittedName>
        <fullName evidence="1">Uncharacterized protein</fullName>
    </submittedName>
</protein>
<dbReference type="EMBL" id="GGEC01085359">
    <property type="protein sequence ID" value="MBX65843.1"/>
    <property type="molecule type" value="Transcribed_RNA"/>
</dbReference>
<dbReference type="AlphaFoldDB" id="A0A2P2QFR2"/>
<reference evidence="1" key="1">
    <citation type="submission" date="2018-02" db="EMBL/GenBank/DDBJ databases">
        <title>Rhizophora mucronata_Transcriptome.</title>
        <authorList>
            <person name="Meera S.P."/>
            <person name="Sreeshan A."/>
            <person name="Augustine A."/>
        </authorList>
    </citation>
    <scope>NUCLEOTIDE SEQUENCE</scope>
    <source>
        <tissue evidence="1">Leaf</tissue>
    </source>
</reference>
<sequence length="27" mass="3272">MDCNQWNCTALFVIIMVYSDRFDKRSD</sequence>
<name>A0A2P2QFR2_RHIMU</name>
<accession>A0A2P2QFR2</accession>